<proteinExistence type="predicted"/>
<name>A0ABN1XAM1_9ACTN</name>
<comment type="caution">
    <text evidence="1">The sequence shown here is derived from an EMBL/GenBank/DDBJ whole genome shotgun (WGS) entry which is preliminary data.</text>
</comment>
<dbReference type="Proteomes" id="UP001500282">
    <property type="component" value="Unassembled WGS sequence"/>
</dbReference>
<organism evidence="1 2">
    <name type="scientific">Streptomyces javensis</name>
    <dbReference type="NCBI Taxonomy" id="114698"/>
    <lineage>
        <taxon>Bacteria</taxon>
        <taxon>Bacillati</taxon>
        <taxon>Actinomycetota</taxon>
        <taxon>Actinomycetes</taxon>
        <taxon>Kitasatosporales</taxon>
        <taxon>Streptomycetaceae</taxon>
        <taxon>Streptomyces</taxon>
        <taxon>Streptomyces violaceusniger group</taxon>
    </lineage>
</organism>
<accession>A0ABN1XAM1</accession>
<sequence>MLVRKTSAWGADGLTPREAALVRALSWSVAVALRRACANTPPPAARGVPGPGVLVLDQVGRTVVANEMARYWLHEPGTLPLHVVAAARAGRGGGAYLRVRARTGRWLSAMKACDLAHAGEGEALVGVPSPVGGVSAGAGPPGRW</sequence>
<evidence type="ECO:0000313" key="2">
    <source>
        <dbReference type="Proteomes" id="UP001500282"/>
    </source>
</evidence>
<evidence type="ECO:0000313" key="1">
    <source>
        <dbReference type="EMBL" id="GAA1296357.1"/>
    </source>
</evidence>
<keyword evidence="2" id="KW-1185">Reference proteome</keyword>
<gene>
    <name evidence="1" type="ORF">GCM10009579_74310</name>
</gene>
<reference evidence="1 2" key="1">
    <citation type="journal article" date="2019" name="Int. J. Syst. Evol. Microbiol.">
        <title>The Global Catalogue of Microorganisms (GCM) 10K type strain sequencing project: providing services to taxonomists for standard genome sequencing and annotation.</title>
        <authorList>
            <consortium name="The Broad Institute Genomics Platform"/>
            <consortium name="The Broad Institute Genome Sequencing Center for Infectious Disease"/>
            <person name="Wu L."/>
            <person name="Ma J."/>
        </authorList>
    </citation>
    <scope>NUCLEOTIDE SEQUENCE [LARGE SCALE GENOMIC DNA]</scope>
    <source>
        <strain evidence="1 2">JCM 11448</strain>
    </source>
</reference>
<dbReference type="EMBL" id="BAAAIH010000062">
    <property type="protein sequence ID" value="GAA1296357.1"/>
    <property type="molecule type" value="Genomic_DNA"/>
</dbReference>
<protein>
    <submittedName>
        <fullName evidence="1">Uncharacterized protein</fullName>
    </submittedName>
</protein>